<evidence type="ECO:0000259" key="10">
    <source>
        <dbReference type="Pfam" id="PF09430"/>
    </source>
</evidence>
<evidence type="ECO:0000256" key="8">
    <source>
        <dbReference type="SAM" id="Phobius"/>
    </source>
</evidence>
<dbReference type="SUPFAM" id="SSF49452">
    <property type="entry name" value="Starch-binding domain-like"/>
    <property type="match status" value="1"/>
</dbReference>
<keyword evidence="12" id="KW-1185">Reference proteome</keyword>
<sequence>MSLPLLLGFTLLGLALADSTGVIRGRVLIPHTANHSSTTLILHTALGEQIKTFVDSDGSFVYYDVPPGIHLLQPFHLHFIFPEIRLDVNRRGVLARATLSHNRNMVLQTPLVLRPGAEASYFEKRKPFDVWGFLKSPYGLMIIVSVFAIVVFPRLKMDPEDYKEMQRELRQGAAADAGAGGQRQQAQARLRDR</sequence>
<evidence type="ECO:0000256" key="7">
    <source>
        <dbReference type="SAM" id="MobiDB-lite"/>
    </source>
</evidence>
<feature type="signal peptide" evidence="9">
    <location>
        <begin position="1"/>
        <end position="17"/>
    </location>
</feature>
<dbReference type="GO" id="GO:0072546">
    <property type="term" value="C:EMC complex"/>
    <property type="evidence" value="ECO:0007669"/>
    <property type="project" value="TreeGrafter"/>
</dbReference>
<dbReference type="InterPro" id="IPR013784">
    <property type="entry name" value="Carb-bd-like_fold"/>
</dbReference>
<evidence type="ECO:0000256" key="5">
    <source>
        <dbReference type="ARBA" id="ARBA00022989"/>
    </source>
</evidence>
<accession>A0A150GY25</accession>
<protein>
    <recommendedName>
        <fullName evidence="10">ER membrane protein complex subunit 7 beta-sandwich domain-containing protein</fullName>
    </recommendedName>
</protein>
<organism evidence="11 12">
    <name type="scientific">Gonium pectorale</name>
    <name type="common">Green alga</name>
    <dbReference type="NCBI Taxonomy" id="33097"/>
    <lineage>
        <taxon>Eukaryota</taxon>
        <taxon>Viridiplantae</taxon>
        <taxon>Chlorophyta</taxon>
        <taxon>core chlorophytes</taxon>
        <taxon>Chlorophyceae</taxon>
        <taxon>CS clade</taxon>
        <taxon>Chlamydomonadales</taxon>
        <taxon>Volvocaceae</taxon>
        <taxon>Gonium</taxon>
    </lineage>
</organism>
<keyword evidence="6 8" id="KW-0472">Membrane</keyword>
<evidence type="ECO:0000256" key="4">
    <source>
        <dbReference type="ARBA" id="ARBA00022729"/>
    </source>
</evidence>
<evidence type="ECO:0000313" key="11">
    <source>
        <dbReference type="EMBL" id="KXZ54731.1"/>
    </source>
</evidence>
<dbReference type="Pfam" id="PF09430">
    <property type="entry name" value="EMC7_beta-sandw"/>
    <property type="match status" value="1"/>
</dbReference>
<comment type="similarity">
    <text evidence="2">Belongs to the EMC7 family.</text>
</comment>
<proteinExistence type="inferred from homology"/>
<feature type="transmembrane region" description="Helical" evidence="8">
    <location>
        <begin position="138"/>
        <end position="155"/>
    </location>
</feature>
<feature type="domain" description="ER membrane protein complex subunit 7 beta-sandwich" evidence="10">
    <location>
        <begin position="34"/>
        <end position="141"/>
    </location>
</feature>
<dbReference type="GO" id="GO:0030246">
    <property type="term" value="F:carbohydrate binding"/>
    <property type="evidence" value="ECO:0007669"/>
    <property type="project" value="InterPro"/>
</dbReference>
<name>A0A150GY25_GONPE</name>
<dbReference type="AlphaFoldDB" id="A0A150GY25"/>
<dbReference type="STRING" id="33097.A0A150GY25"/>
<dbReference type="PANTHER" id="PTHR13605:SF4">
    <property type="entry name" value="ER MEMBRANE PROTEIN COMPLEX SUBUNIT 7"/>
    <property type="match status" value="1"/>
</dbReference>
<keyword evidence="5 8" id="KW-1133">Transmembrane helix</keyword>
<evidence type="ECO:0000256" key="1">
    <source>
        <dbReference type="ARBA" id="ARBA00004167"/>
    </source>
</evidence>
<dbReference type="InterPro" id="IPR039163">
    <property type="entry name" value="EMC7"/>
</dbReference>
<evidence type="ECO:0000256" key="9">
    <source>
        <dbReference type="SAM" id="SignalP"/>
    </source>
</evidence>
<dbReference type="Proteomes" id="UP000075714">
    <property type="component" value="Unassembled WGS sequence"/>
</dbReference>
<dbReference type="InterPro" id="IPR019008">
    <property type="entry name" value="Beta_sandwich_EMC7"/>
</dbReference>
<evidence type="ECO:0000256" key="2">
    <source>
        <dbReference type="ARBA" id="ARBA00008880"/>
    </source>
</evidence>
<dbReference type="PANTHER" id="PTHR13605">
    <property type="entry name" value="ER MEMBRANE PROTEIN COMPLEX SUBUNIT 7"/>
    <property type="match status" value="1"/>
</dbReference>
<evidence type="ECO:0000256" key="3">
    <source>
        <dbReference type="ARBA" id="ARBA00022692"/>
    </source>
</evidence>
<evidence type="ECO:0000313" key="12">
    <source>
        <dbReference type="Proteomes" id="UP000075714"/>
    </source>
</evidence>
<feature type="region of interest" description="Disordered" evidence="7">
    <location>
        <begin position="166"/>
        <end position="193"/>
    </location>
</feature>
<comment type="subcellular location">
    <subcellularLocation>
        <location evidence="1">Membrane</location>
        <topology evidence="1">Single-pass membrane protein</topology>
    </subcellularLocation>
</comment>
<keyword evidence="3 8" id="KW-0812">Transmembrane</keyword>
<gene>
    <name evidence="11" type="ORF">GPECTOR_4g800</name>
</gene>
<evidence type="ECO:0000256" key="6">
    <source>
        <dbReference type="ARBA" id="ARBA00023136"/>
    </source>
</evidence>
<dbReference type="OrthoDB" id="27095at2759"/>
<feature type="chain" id="PRO_5007562368" description="ER membrane protein complex subunit 7 beta-sandwich domain-containing protein" evidence="9">
    <location>
        <begin position="18"/>
        <end position="193"/>
    </location>
</feature>
<keyword evidence="4 9" id="KW-0732">Signal</keyword>
<dbReference type="EMBL" id="LSYV01000005">
    <property type="protein sequence ID" value="KXZ54731.1"/>
    <property type="molecule type" value="Genomic_DNA"/>
</dbReference>
<comment type="caution">
    <text evidence="11">The sequence shown here is derived from an EMBL/GenBank/DDBJ whole genome shotgun (WGS) entry which is preliminary data.</text>
</comment>
<reference evidence="12" key="1">
    <citation type="journal article" date="2016" name="Nat. Commun.">
        <title>The Gonium pectorale genome demonstrates co-option of cell cycle regulation during the evolution of multicellularity.</title>
        <authorList>
            <person name="Hanschen E.R."/>
            <person name="Marriage T.N."/>
            <person name="Ferris P.J."/>
            <person name="Hamaji T."/>
            <person name="Toyoda A."/>
            <person name="Fujiyama A."/>
            <person name="Neme R."/>
            <person name="Noguchi H."/>
            <person name="Minakuchi Y."/>
            <person name="Suzuki M."/>
            <person name="Kawai-Toyooka H."/>
            <person name="Smith D.R."/>
            <person name="Sparks H."/>
            <person name="Anderson J."/>
            <person name="Bakaric R."/>
            <person name="Luria V."/>
            <person name="Karger A."/>
            <person name="Kirschner M.W."/>
            <person name="Durand P.M."/>
            <person name="Michod R.E."/>
            <person name="Nozaki H."/>
            <person name="Olson B.J."/>
        </authorList>
    </citation>
    <scope>NUCLEOTIDE SEQUENCE [LARGE SCALE GENOMIC DNA]</scope>
    <source>
        <strain evidence="12">NIES-2863</strain>
    </source>
</reference>
<feature type="compositionally biased region" description="Low complexity" evidence="7">
    <location>
        <begin position="171"/>
        <end position="193"/>
    </location>
</feature>